<organism evidence="2 3">
    <name type="scientific">Natronobacterium gregoryi</name>
    <dbReference type="NCBI Taxonomy" id="44930"/>
    <lineage>
        <taxon>Archaea</taxon>
        <taxon>Methanobacteriati</taxon>
        <taxon>Methanobacteriota</taxon>
        <taxon>Stenosarchaea group</taxon>
        <taxon>Halobacteria</taxon>
        <taxon>Halobacteriales</taxon>
        <taxon>Natrialbaceae</taxon>
        <taxon>Natronobacterium</taxon>
    </lineage>
</organism>
<name>A0A1I3TXI5_9EURY</name>
<dbReference type="RefSeq" id="WP_005580331.1">
    <property type="nucleotide sequence ID" value="NZ_FORO01000072.1"/>
</dbReference>
<feature type="domain" description="DUF7993" evidence="1">
    <location>
        <begin position="1"/>
        <end position="128"/>
    </location>
</feature>
<protein>
    <recommendedName>
        <fullName evidence="1">DUF7993 domain-containing protein</fullName>
    </recommendedName>
</protein>
<gene>
    <name evidence="2" type="ORF">SAMN05443661_1723</name>
</gene>
<dbReference type="OrthoDB" id="242585at2157"/>
<evidence type="ECO:0000313" key="3">
    <source>
        <dbReference type="Proteomes" id="UP000182829"/>
    </source>
</evidence>
<accession>A0A1I3TXI5</accession>
<reference evidence="2 3" key="1">
    <citation type="submission" date="2016-10" db="EMBL/GenBank/DDBJ databases">
        <authorList>
            <person name="de Groot N.N."/>
        </authorList>
    </citation>
    <scope>NUCLEOTIDE SEQUENCE [LARGE SCALE GENOMIC DNA]</scope>
    <source>
        <strain evidence="2 3">SP2</strain>
    </source>
</reference>
<dbReference type="OMA" id="CSNIDTQ"/>
<sequence length="131" mass="14478">MVDERITDGKRIAQLLSSELDGRDDGTLESVAVTNADTDVEPTVDGDRVYDVELASDGDVTRIARVFAHEDRARVELETSQERAVEEAERLELRTRLKASQPPRTLLFVESGAAVKRATDVVRAVVRGELD</sequence>
<dbReference type="Pfam" id="PF25956">
    <property type="entry name" value="DUF7993"/>
    <property type="match status" value="1"/>
</dbReference>
<dbReference type="GeneID" id="14210081"/>
<evidence type="ECO:0000313" key="2">
    <source>
        <dbReference type="EMBL" id="SFJ74291.1"/>
    </source>
</evidence>
<dbReference type="Proteomes" id="UP000182829">
    <property type="component" value="Unassembled WGS sequence"/>
</dbReference>
<proteinExistence type="predicted"/>
<dbReference type="EMBL" id="FORO01000072">
    <property type="protein sequence ID" value="SFJ74291.1"/>
    <property type="molecule type" value="Genomic_DNA"/>
</dbReference>
<evidence type="ECO:0000259" key="1">
    <source>
        <dbReference type="Pfam" id="PF25956"/>
    </source>
</evidence>
<dbReference type="InterPro" id="IPR058306">
    <property type="entry name" value="DUF7993"/>
</dbReference>
<dbReference type="AlphaFoldDB" id="A0A1I3TXI5"/>